<organism evidence="1 2">
    <name type="scientific">Araneus ventricosus</name>
    <name type="common">Orbweaver spider</name>
    <name type="synonym">Epeira ventricosa</name>
    <dbReference type="NCBI Taxonomy" id="182803"/>
    <lineage>
        <taxon>Eukaryota</taxon>
        <taxon>Metazoa</taxon>
        <taxon>Ecdysozoa</taxon>
        <taxon>Arthropoda</taxon>
        <taxon>Chelicerata</taxon>
        <taxon>Arachnida</taxon>
        <taxon>Araneae</taxon>
        <taxon>Araneomorphae</taxon>
        <taxon>Entelegynae</taxon>
        <taxon>Araneoidea</taxon>
        <taxon>Araneidae</taxon>
        <taxon>Araneus</taxon>
    </lineage>
</organism>
<accession>A0A4Y2CRQ6</accession>
<dbReference type="InterPro" id="IPR036397">
    <property type="entry name" value="RNaseH_sf"/>
</dbReference>
<proteinExistence type="predicted"/>
<dbReference type="PANTHER" id="PTHR47326">
    <property type="entry name" value="TRANSPOSABLE ELEMENT TC3 TRANSPOSASE-LIKE PROTEIN"/>
    <property type="match status" value="1"/>
</dbReference>
<dbReference type="Proteomes" id="UP000499080">
    <property type="component" value="Unassembled WGS sequence"/>
</dbReference>
<dbReference type="PANTHER" id="PTHR47326:SF1">
    <property type="entry name" value="HTH PSQ-TYPE DOMAIN-CONTAINING PROTEIN"/>
    <property type="match status" value="1"/>
</dbReference>
<evidence type="ECO:0000313" key="1">
    <source>
        <dbReference type="EMBL" id="GBM05965.1"/>
    </source>
</evidence>
<gene>
    <name evidence="1" type="ORF">AVEN_80559_1</name>
</gene>
<protein>
    <submittedName>
        <fullName evidence="1">Uncharacterized protein</fullName>
    </submittedName>
</protein>
<evidence type="ECO:0000313" key="2">
    <source>
        <dbReference type="Proteomes" id="UP000499080"/>
    </source>
</evidence>
<dbReference type="Gene3D" id="3.30.420.10">
    <property type="entry name" value="Ribonuclease H-like superfamily/Ribonuclease H"/>
    <property type="match status" value="1"/>
</dbReference>
<reference evidence="1 2" key="1">
    <citation type="journal article" date="2019" name="Sci. Rep.">
        <title>Orb-weaving spider Araneus ventricosus genome elucidates the spidroin gene catalogue.</title>
        <authorList>
            <person name="Kono N."/>
            <person name="Nakamura H."/>
            <person name="Ohtoshi R."/>
            <person name="Moran D.A.P."/>
            <person name="Shinohara A."/>
            <person name="Yoshida Y."/>
            <person name="Fujiwara M."/>
            <person name="Mori M."/>
            <person name="Tomita M."/>
            <person name="Arakawa K."/>
        </authorList>
    </citation>
    <scope>NUCLEOTIDE SEQUENCE [LARGE SCALE GENOMIC DNA]</scope>
</reference>
<dbReference type="AlphaFoldDB" id="A0A4Y2CRQ6"/>
<sequence length="229" mass="26091">MSPTFWPVPVSLQDADDESEIGDLEVLQGRGRKQLSNEIAAEFALSVVGRADGSQYSSTSAPVVSRDLSLPWLTLRKILRSIVNWYLYKIYVAQALNPADWDKRTQFPRNALARISVDNSWRTLLMALKCVPLKLAVTETFFSSRAHFADDRAISRSFPTAWPSRSRDLNPCDFWLWGFPKYRVFGGSIWTRPEFQTSIARHIVATVQETLEATVEYTTTRFEHVLDAN</sequence>
<dbReference type="EMBL" id="BGPR01000221">
    <property type="protein sequence ID" value="GBM05965.1"/>
    <property type="molecule type" value="Genomic_DNA"/>
</dbReference>
<keyword evidence="2" id="KW-1185">Reference proteome</keyword>
<comment type="caution">
    <text evidence="1">The sequence shown here is derived from an EMBL/GenBank/DDBJ whole genome shotgun (WGS) entry which is preliminary data.</text>
</comment>
<name>A0A4Y2CRQ6_ARAVE</name>
<dbReference type="GO" id="GO:0003676">
    <property type="term" value="F:nucleic acid binding"/>
    <property type="evidence" value="ECO:0007669"/>
    <property type="project" value="InterPro"/>
</dbReference>